<proteinExistence type="predicted"/>
<dbReference type="AlphaFoldDB" id="A0A0F9TUJ5"/>
<evidence type="ECO:0000313" key="1">
    <source>
        <dbReference type="EMBL" id="KKN45053.1"/>
    </source>
</evidence>
<accession>A0A0F9TUJ5</accession>
<feature type="non-terminal residue" evidence="1">
    <location>
        <position position="1"/>
    </location>
</feature>
<gene>
    <name evidence="1" type="ORF">LCGC14_0686780</name>
</gene>
<organism evidence="1">
    <name type="scientific">marine sediment metagenome</name>
    <dbReference type="NCBI Taxonomy" id="412755"/>
    <lineage>
        <taxon>unclassified sequences</taxon>
        <taxon>metagenomes</taxon>
        <taxon>ecological metagenomes</taxon>
    </lineage>
</organism>
<name>A0A0F9TUJ5_9ZZZZ</name>
<protein>
    <submittedName>
        <fullName evidence="1">Uncharacterized protein</fullName>
    </submittedName>
</protein>
<sequence length="166" mass="16973">LSVRDSTNGVETFLFASSVGGIMGTVTNDPLNIQTNNTSAIFIDASQNVGIGRTDPTSALSMGNDELIAVDVNAGLTASTTQEQGQGALTAQVNEISTVANINDTVTLPTAVAGLQIVIINNGAQTLQIFPASSDNLGAGVDTSTTLASGSNVVYCAYDDTNWESI</sequence>
<reference evidence="1" key="1">
    <citation type="journal article" date="2015" name="Nature">
        <title>Complex archaea that bridge the gap between prokaryotes and eukaryotes.</title>
        <authorList>
            <person name="Spang A."/>
            <person name="Saw J.H."/>
            <person name="Jorgensen S.L."/>
            <person name="Zaremba-Niedzwiedzka K."/>
            <person name="Martijn J."/>
            <person name="Lind A.E."/>
            <person name="van Eijk R."/>
            <person name="Schleper C."/>
            <person name="Guy L."/>
            <person name="Ettema T.J."/>
        </authorList>
    </citation>
    <scope>NUCLEOTIDE SEQUENCE</scope>
</reference>
<dbReference type="EMBL" id="LAZR01001413">
    <property type="protein sequence ID" value="KKN45053.1"/>
    <property type="molecule type" value="Genomic_DNA"/>
</dbReference>
<comment type="caution">
    <text evidence="1">The sequence shown here is derived from an EMBL/GenBank/DDBJ whole genome shotgun (WGS) entry which is preliminary data.</text>
</comment>